<gene>
    <name evidence="3" type="ORF">POLS_LOCUS3436</name>
</gene>
<feature type="domain" description="SET" evidence="2">
    <location>
        <begin position="328"/>
        <end position="440"/>
    </location>
</feature>
<dbReference type="GO" id="GO:0042054">
    <property type="term" value="F:histone methyltransferase activity"/>
    <property type="evidence" value="ECO:0007669"/>
    <property type="project" value="TreeGrafter"/>
</dbReference>
<keyword evidence="4" id="KW-1185">Reference proteome</keyword>
<evidence type="ECO:0000259" key="2">
    <source>
        <dbReference type="PROSITE" id="PS50280"/>
    </source>
</evidence>
<dbReference type="Gene3D" id="2.170.270.10">
    <property type="entry name" value="SET domain"/>
    <property type="match status" value="1"/>
</dbReference>
<dbReference type="PANTHER" id="PTHR45660">
    <property type="entry name" value="HISTONE-LYSINE N-METHYLTRANSFERASE SETMAR"/>
    <property type="match status" value="1"/>
</dbReference>
<dbReference type="OrthoDB" id="308383at2759"/>
<dbReference type="GO" id="GO:0003690">
    <property type="term" value="F:double-stranded DNA binding"/>
    <property type="evidence" value="ECO:0007669"/>
    <property type="project" value="TreeGrafter"/>
</dbReference>
<name>A0A9W4HM86_PENOL</name>
<feature type="region of interest" description="Disordered" evidence="1">
    <location>
        <begin position="462"/>
        <end position="508"/>
    </location>
</feature>
<protein>
    <recommendedName>
        <fullName evidence="2">SET domain-containing protein</fullName>
    </recommendedName>
</protein>
<dbReference type="Proteomes" id="UP001153618">
    <property type="component" value="Unassembled WGS sequence"/>
</dbReference>
<accession>A0A9W4HM86</accession>
<comment type="caution">
    <text evidence="3">The sequence shown here is derived from an EMBL/GenBank/DDBJ whole genome shotgun (WGS) entry which is preliminary data.</text>
</comment>
<dbReference type="Pfam" id="PF00856">
    <property type="entry name" value="SET"/>
    <property type="match status" value="1"/>
</dbReference>
<dbReference type="SMART" id="SM00317">
    <property type="entry name" value="SET"/>
    <property type="match status" value="1"/>
</dbReference>
<evidence type="ECO:0000313" key="4">
    <source>
        <dbReference type="Proteomes" id="UP001153618"/>
    </source>
</evidence>
<dbReference type="InterPro" id="IPR001214">
    <property type="entry name" value="SET_dom"/>
</dbReference>
<dbReference type="PROSITE" id="PS50280">
    <property type="entry name" value="SET"/>
    <property type="match status" value="1"/>
</dbReference>
<dbReference type="InterPro" id="IPR046341">
    <property type="entry name" value="SET_dom_sf"/>
</dbReference>
<dbReference type="AlphaFoldDB" id="A0A9W4HM86"/>
<organism evidence="3 4">
    <name type="scientific">Penicillium olsonii</name>
    <dbReference type="NCBI Taxonomy" id="99116"/>
    <lineage>
        <taxon>Eukaryota</taxon>
        <taxon>Fungi</taxon>
        <taxon>Dikarya</taxon>
        <taxon>Ascomycota</taxon>
        <taxon>Pezizomycotina</taxon>
        <taxon>Eurotiomycetes</taxon>
        <taxon>Eurotiomycetidae</taxon>
        <taxon>Eurotiales</taxon>
        <taxon>Aspergillaceae</taxon>
        <taxon>Penicillium</taxon>
    </lineage>
</organism>
<evidence type="ECO:0000256" key="1">
    <source>
        <dbReference type="SAM" id="MobiDB-lite"/>
    </source>
</evidence>
<dbReference type="InterPro" id="IPR051357">
    <property type="entry name" value="H3K9_HMTase_SUVAR3-9"/>
</dbReference>
<feature type="compositionally biased region" description="Basic residues" evidence="1">
    <location>
        <begin position="481"/>
        <end position="508"/>
    </location>
</feature>
<dbReference type="EMBL" id="CAJVOS010000016">
    <property type="protein sequence ID" value="CAG8057241.1"/>
    <property type="molecule type" value="Genomic_DNA"/>
</dbReference>
<proteinExistence type="predicted"/>
<sequence>MSFVLLETLAGANVHKRPYATHLSGLHHTIIQAINQPTNQEIPSIQSSNPTIYLTNLTTKMAIQNNTHADGFEPLSMEELFPPYGSEAALTQTAEHFAKETMSSIYFDLNTHSRFQREANTEDLYSMQVMENLEGITEEFMETEFANYLASIGHLKKNQVKSQSLAPENRFCATITEIGWKLAAICAHTEAFRRAYMEADHRLWECLLQNIHNNSLSIEHYAHCRELDWVKLIKEVPSPIPGLPSAKEAVESALDWEVHHPHHTVLTLDGDLKRTEFNGEYQTHIDESIYDECFPSDPTAKSDVNSTGCALCGSQGPCGCTLQSRAGELVELVEYPGVGTGVRSLTTFNRGDVLDIYVGELRSDTANDTVYPLSQSWDAPKGDHLCYICSHKTGNWTRFLNHSCQPSTNFVVRTIGDRVVTTIEAARYIAPFEELTIDYGSGYWQGGLRECACGHWNCISNPSSESGSPVPEHKVLEGKASKKSTKGKKTNGKAPKASKNKKARVSPY</sequence>
<evidence type="ECO:0000313" key="3">
    <source>
        <dbReference type="EMBL" id="CAG8057241.1"/>
    </source>
</evidence>
<dbReference type="PANTHER" id="PTHR45660:SF55">
    <property type="entry name" value="HISTONE-LYSINE N-METHYLTRANSFERASE, H3 LYSINE-9 SPECIFIC SUVH5-LIKE"/>
    <property type="match status" value="1"/>
</dbReference>
<reference evidence="3" key="1">
    <citation type="submission" date="2021-07" db="EMBL/GenBank/DDBJ databases">
        <authorList>
            <person name="Branca A.L. A."/>
        </authorList>
    </citation>
    <scope>NUCLEOTIDE SEQUENCE</scope>
</reference>
<feature type="compositionally biased region" description="Basic and acidic residues" evidence="1">
    <location>
        <begin position="471"/>
        <end position="480"/>
    </location>
</feature>
<dbReference type="SUPFAM" id="SSF82199">
    <property type="entry name" value="SET domain"/>
    <property type="match status" value="1"/>
</dbReference>